<dbReference type="PANTHER" id="PTHR22826:SF106">
    <property type="entry name" value="TRIO, ISOFORM A"/>
    <property type="match status" value="1"/>
</dbReference>
<evidence type="ECO:0000313" key="2">
    <source>
        <dbReference type="EMBL" id="KAL1117098.1"/>
    </source>
</evidence>
<dbReference type="Proteomes" id="UP001558652">
    <property type="component" value="Unassembled WGS sequence"/>
</dbReference>
<dbReference type="AlphaFoldDB" id="A0ABD0Y139"/>
<comment type="caution">
    <text evidence="2">The sequence shown here is derived from an EMBL/GenBank/DDBJ whole genome shotgun (WGS) entry which is preliminary data.</text>
</comment>
<dbReference type="PANTHER" id="PTHR22826">
    <property type="entry name" value="RHO GUANINE EXCHANGE FACTOR-RELATED"/>
    <property type="match status" value="1"/>
</dbReference>
<name>A0ABD0Y139_9HEMI</name>
<dbReference type="EMBL" id="JBFDAA010000016">
    <property type="protein sequence ID" value="KAL1117098.1"/>
    <property type="molecule type" value="Genomic_DNA"/>
</dbReference>
<dbReference type="InterPro" id="IPR051336">
    <property type="entry name" value="RhoGEF_Guanine_NuclExch_SF"/>
</dbReference>
<reference evidence="2 3" key="1">
    <citation type="submission" date="2024-07" db="EMBL/GenBank/DDBJ databases">
        <title>Chromosome-level genome assembly of the water stick insect Ranatra chinensis (Heteroptera: Nepidae).</title>
        <authorList>
            <person name="Liu X."/>
        </authorList>
    </citation>
    <scope>NUCLEOTIDE SEQUENCE [LARGE SCALE GENOMIC DNA]</scope>
    <source>
        <strain evidence="2">Cailab_2021Rc</strain>
        <tissue evidence="2">Muscle</tissue>
    </source>
</reference>
<evidence type="ECO:0000256" key="1">
    <source>
        <dbReference type="ARBA" id="ARBA00022658"/>
    </source>
</evidence>
<proteinExistence type="predicted"/>
<sequence length="315" mass="35985">MDEMREALERLKDLQREALVALNGALHHGNCLVQQLDSIGQEGSLDSRPGQIRLRAQLAKHQVEKWMERLHERRDWTTRRWSDRKHELEQCLALALITADLAMLHHLLEERTESLNRNTDQLGDAHASAQLLLHEHKKLMPEAKDMQEQALKIVKATEDFALDGHFAGPEAISKAYQLLHEAANYLHLIDQRESTLHRSIEFFDNAHSAIIKLDQLEVQLKTGDLGLSPTQLETLHATVAHSLEEVTAQPLQLGYALIQDIPGAEGVKRMVEQIENKKISLSIQCTAHKEENVKANRMYNNFIEKYEQVSSPIFF</sequence>
<keyword evidence="3" id="KW-1185">Reference proteome</keyword>
<protein>
    <submittedName>
        <fullName evidence="2">Uncharacterized protein</fullName>
    </submittedName>
</protein>
<evidence type="ECO:0000313" key="3">
    <source>
        <dbReference type="Proteomes" id="UP001558652"/>
    </source>
</evidence>
<dbReference type="GO" id="GO:0005085">
    <property type="term" value="F:guanyl-nucleotide exchange factor activity"/>
    <property type="evidence" value="ECO:0007669"/>
    <property type="project" value="UniProtKB-KW"/>
</dbReference>
<dbReference type="Gene3D" id="1.20.58.60">
    <property type="match status" value="1"/>
</dbReference>
<organism evidence="2 3">
    <name type="scientific">Ranatra chinensis</name>
    <dbReference type="NCBI Taxonomy" id="642074"/>
    <lineage>
        <taxon>Eukaryota</taxon>
        <taxon>Metazoa</taxon>
        <taxon>Ecdysozoa</taxon>
        <taxon>Arthropoda</taxon>
        <taxon>Hexapoda</taxon>
        <taxon>Insecta</taxon>
        <taxon>Pterygota</taxon>
        <taxon>Neoptera</taxon>
        <taxon>Paraneoptera</taxon>
        <taxon>Hemiptera</taxon>
        <taxon>Heteroptera</taxon>
        <taxon>Panheteroptera</taxon>
        <taxon>Nepomorpha</taxon>
        <taxon>Nepidae</taxon>
        <taxon>Ranatrinae</taxon>
        <taxon>Ranatra</taxon>
    </lineage>
</organism>
<dbReference type="SUPFAM" id="SSF46966">
    <property type="entry name" value="Spectrin repeat"/>
    <property type="match status" value="1"/>
</dbReference>
<accession>A0ABD0Y139</accession>
<gene>
    <name evidence="2" type="ORF">AAG570_004426</name>
</gene>
<keyword evidence="1" id="KW-0344">Guanine-nucleotide releasing factor</keyword>